<evidence type="ECO:0000256" key="2">
    <source>
        <dbReference type="SAM" id="Phobius"/>
    </source>
</evidence>
<keyword evidence="4" id="KW-1185">Reference proteome</keyword>
<feature type="transmembrane region" description="Helical" evidence="2">
    <location>
        <begin position="352"/>
        <end position="373"/>
    </location>
</feature>
<name>A0ABN9UUG3_9DINO</name>
<evidence type="ECO:0008006" key="5">
    <source>
        <dbReference type="Google" id="ProtNLM"/>
    </source>
</evidence>
<feature type="compositionally biased region" description="Polar residues" evidence="1">
    <location>
        <begin position="113"/>
        <end position="124"/>
    </location>
</feature>
<feature type="compositionally biased region" description="Pro residues" evidence="1">
    <location>
        <begin position="7"/>
        <end position="19"/>
    </location>
</feature>
<protein>
    <recommendedName>
        <fullName evidence="5">Protein S-acyltransferase</fullName>
    </recommendedName>
</protein>
<keyword evidence="2" id="KW-0472">Membrane</keyword>
<feature type="region of interest" description="Disordered" evidence="1">
    <location>
        <begin position="89"/>
        <end position="124"/>
    </location>
</feature>
<reference evidence="3" key="1">
    <citation type="submission" date="2023-10" db="EMBL/GenBank/DDBJ databases">
        <authorList>
            <person name="Chen Y."/>
            <person name="Shah S."/>
            <person name="Dougan E. K."/>
            <person name="Thang M."/>
            <person name="Chan C."/>
        </authorList>
    </citation>
    <scope>NUCLEOTIDE SEQUENCE [LARGE SCALE GENOMIC DNA]</scope>
</reference>
<evidence type="ECO:0000313" key="4">
    <source>
        <dbReference type="Proteomes" id="UP001189429"/>
    </source>
</evidence>
<organism evidence="3 4">
    <name type="scientific">Prorocentrum cordatum</name>
    <dbReference type="NCBI Taxonomy" id="2364126"/>
    <lineage>
        <taxon>Eukaryota</taxon>
        <taxon>Sar</taxon>
        <taxon>Alveolata</taxon>
        <taxon>Dinophyceae</taxon>
        <taxon>Prorocentrales</taxon>
        <taxon>Prorocentraceae</taxon>
        <taxon>Prorocentrum</taxon>
    </lineage>
</organism>
<keyword evidence="2" id="KW-0812">Transmembrane</keyword>
<proteinExistence type="predicted"/>
<feature type="region of interest" description="Disordered" evidence="1">
    <location>
        <begin position="198"/>
        <end position="222"/>
    </location>
</feature>
<dbReference type="Proteomes" id="UP001189429">
    <property type="component" value="Unassembled WGS sequence"/>
</dbReference>
<evidence type="ECO:0000256" key="1">
    <source>
        <dbReference type="SAM" id="MobiDB-lite"/>
    </source>
</evidence>
<evidence type="ECO:0000313" key="3">
    <source>
        <dbReference type="EMBL" id="CAK0863493.1"/>
    </source>
</evidence>
<gene>
    <name evidence="3" type="ORF">PCOR1329_LOCUS51614</name>
</gene>
<keyword evidence="2" id="KW-1133">Transmembrane helix</keyword>
<feature type="region of interest" description="Disordered" evidence="1">
    <location>
        <begin position="1"/>
        <end position="63"/>
    </location>
</feature>
<feature type="transmembrane region" description="Helical" evidence="2">
    <location>
        <begin position="394"/>
        <end position="413"/>
    </location>
</feature>
<sequence>MLRALPPAAPLPPPPPPESPQGGPALLLTMHPRVGTSRKPSACATCRSPAAGAGRGDCQRADEGVARASADKVMPLCATDESFCGTYGPERAMPASASSPKTAPRSPRKTAPVPTSSGAKASSSFRKRLEELADDHERLCAELCGLRAENSGLKAQLGVEERDDSPGLSEVQAAPAHQRRLVKQSTVHLLAVMAEEAAGAEGDGPAHDGAPAAHHRPPPSPVAVAALSADWRAPIRRPDVPEAPDLELLSLASSAKSRGVFPNWFNHRAPNALQQRSMSGLSRDQMSTVSKMYSTNRGVRKPIRYLLQCRCRAFASSLVQLSCWEALWGGVCLADLWLVSSAITFVPGGGPGFLAMSIASWVFSVLAWADACVHLRRSLLDESFNLKPVKSVNWEYLLLWLWVDAVASVPVYVFLGLVWTGPVLSCTLVLAKLVRAFRACQRCSCRKIWALDAAVQGDFRGYGRWEQACRMPSVLWLLNFRGAFISLVFMAHANACVWAASHPDWESETGLGDGLADYWEAFYTMNLELAIGTTRFQGLQVLLSVERFVISGYLLFWIVVWAHVAREESATSLAPRRTLQYLRLHGTSRETYQQVEKFLREVSSFLRVKGDFELTMSKALPADLSWKVRECAEV</sequence>
<comment type="caution">
    <text evidence="3">The sequence shown here is derived from an EMBL/GenBank/DDBJ whole genome shotgun (WGS) entry which is preliminary data.</text>
</comment>
<accession>A0ABN9UUG3</accession>
<dbReference type="EMBL" id="CAUYUJ010016267">
    <property type="protein sequence ID" value="CAK0863493.1"/>
    <property type="molecule type" value="Genomic_DNA"/>
</dbReference>